<dbReference type="EMBL" id="MPZV01000002">
    <property type="protein sequence ID" value="OOY24709.1"/>
    <property type="molecule type" value="Genomic_DNA"/>
</dbReference>
<dbReference type="PANTHER" id="PTHR11360">
    <property type="entry name" value="MONOCARBOXYLATE TRANSPORTER"/>
    <property type="match status" value="1"/>
</dbReference>
<feature type="domain" description="Major facilitator superfamily (MFS) profile" evidence="5">
    <location>
        <begin position="7"/>
        <end position="406"/>
    </location>
</feature>
<evidence type="ECO:0000256" key="4">
    <source>
        <dbReference type="SAM" id="Phobius"/>
    </source>
</evidence>
<keyword evidence="2 4" id="KW-1133">Transmembrane helix</keyword>
<proteinExistence type="predicted"/>
<feature type="transmembrane region" description="Helical" evidence="4">
    <location>
        <begin position="101"/>
        <end position="122"/>
    </location>
</feature>
<feature type="transmembrane region" description="Helical" evidence="4">
    <location>
        <begin position="257"/>
        <end position="279"/>
    </location>
</feature>
<keyword evidence="7" id="KW-1185">Reference proteome</keyword>
<dbReference type="Pfam" id="PF07690">
    <property type="entry name" value="MFS_1"/>
    <property type="match status" value="1"/>
</dbReference>
<comment type="caution">
    <text evidence="6">The sequence shown here is derived from an EMBL/GenBank/DDBJ whole genome shotgun (WGS) entry which is preliminary data.</text>
</comment>
<feature type="transmembrane region" description="Helical" evidence="4">
    <location>
        <begin position="166"/>
        <end position="184"/>
    </location>
</feature>
<dbReference type="InterPro" id="IPR011701">
    <property type="entry name" value="MFS"/>
</dbReference>
<feature type="transmembrane region" description="Helical" evidence="4">
    <location>
        <begin position="214"/>
        <end position="237"/>
    </location>
</feature>
<feature type="transmembrane region" description="Helical" evidence="4">
    <location>
        <begin position="134"/>
        <end position="154"/>
    </location>
</feature>
<evidence type="ECO:0000256" key="2">
    <source>
        <dbReference type="ARBA" id="ARBA00022989"/>
    </source>
</evidence>
<evidence type="ECO:0000256" key="3">
    <source>
        <dbReference type="ARBA" id="ARBA00023136"/>
    </source>
</evidence>
<dbReference type="RefSeq" id="WP_078549521.1">
    <property type="nucleotide sequence ID" value="NZ_MPZV01000002.1"/>
</dbReference>
<name>A0ABX3N2N9_9RHOB</name>
<accession>A0ABX3N2N9</accession>
<feature type="transmembrane region" description="Helical" evidence="4">
    <location>
        <begin position="291"/>
        <end position="309"/>
    </location>
</feature>
<feature type="transmembrane region" description="Helical" evidence="4">
    <location>
        <begin position="48"/>
        <end position="68"/>
    </location>
</feature>
<dbReference type="SUPFAM" id="SSF103473">
    <property type="entry name" value="MFS general substrate transporter"/>
    <property type="match status" value="1"/>
</dbReference>
<feature type="transmembrane region" description="Helical" evidence="4">
    <location>
        <begin position="315"/>
        <end position="339"/>
    </location>
</feature>
<dbReference type="InterPro" id="IPR020846">
    <property type="entry name" value="MFS_dom"/>
</dbReference>
<feature type="transmembrane region" description="Helical" evidence="4">
    <location>
        <begin position="382"/>
        <end position="401"/>
    </location>
</feature>
<evidence type="ECO:0000313" key="7">
    <source>
        <dbReference type="Proteomes" id="UP000190787"/>
    </source>
</evidence>
<keyword evidence="3 4" id="KW-0472">Membrane</keyword>
<protein>
    <submittedName>
        <fullName evidence="6">MFS transporter</fullName>
    </submittedName>
</protein>
<feature type="transmembrane region" description="Helical" evidence="4">
    <location>
        <begin position="351"/>
        <end position="370"/>
    </location>
</feature>
<evidence type="ECO:0000256" key="1">
    <source>
        <dbReference type="ARBA" id="ARBA00022692"/>
    </source>
</evidence>
<dbReference type="PROSITE" id="PS50850">
    <property type="entry name" value="MFS"/>
    <property type="match status" value="1"/>
</dbReference>
<dbReference type="InterPro" id="IPR050327">
    <property type="entry name" value="Proton-linked_MCT"/>
</dbReference>
<dbReference type="PANTHER" id="PTHR11360:SF284">
    <property type="entry name" value="EG:103B4.3 PROTEIN-RELATED"/>
    <property type="match status" value="1"/>
</dbReference>
<dbReference type="InterPro" id="IPR036259">
    <property type="entry name" value="MFS_trans_sf"/>
</dbReference>
<feature type="transmembrane region" description="Helical" evidence="4">
    <location>
        <begin position="7"/>
        <end position="28"/>
    </location>
</feature>
<dbReference type="Gene3D" id="1.20.1250.20">
    <property type="entry name" value="MFS general substrate transporter like domains"/>
    <property type="match status" value="2"/>
</dbReference>
<keyword evidence="1 4" id="KW-0812">Transmembrane</keyword>
<feature type="transmembrane region" description="Helical" evidence="4">
    <location>
        <begin position="75"/>
        <end position="95"/>
    </location>
</feature>
<evidence type="ECO:0000259" key="5">
    <source>
        <dbReference type="PROSITE" id="PS50850"/>
    </source>
</evidence>
<dbReference type="CDD" id="cd17355">
    <property type="entry name" value="MFS_YcxA_like"/>
    <property type="match status" value="1"/>
</dbReference>
<organism evidence="6 7">
    <name type="scientific">Thioclava sediminum</name>
    <dbReference type="NCBI Taxonomy" id="1915319"/>
    <lineage>
        <taxon>Bacteria</taxon>
        <taxon>Pseudomonadati</taxon>
        <taxon>Pseudomonadota</taxon>
        <taxon>Alphaproteobacteria</taxon>
        <taxon>Rhodobacterales</taxon>
        <taxon>Paracoccaceae</taxon>
        <taxon>Thioclava</taxon>
    </lineage>
</organism>
<sequence>MTQAKLFTPVLIGGAVILMLSFAIRASFGVFQIPIASEFNWPRAEFSLAIAVQNLAWGIGQPIFGAIAERWGDRLAIILGALVYALGLVLSAFAVEPGQHQLLEILVGFGIAGTGFGVILAVVGRATSDENRSLALGIATAAGSAGQVFGAPMAELLLGHFPWQTVFVIFAAVILASLAFLPLIRAPERASREDLAESMGSVLMRAFRDPSYTLIFLGFFSCGYQLGFITAHFPAMVTEMCGAVPPGSLLAGIGIETTSALGAAAISVIGLANIVGTIYAGWAGKRWSKKYLLAGIYLLRTFVAGAFILTPMTPATVLIFSLAMGALWLATVPLTSGLVAHIYGLRYMGTLYGIVFFSHQVGAFLGVWLGGKLYDIYGDYTLVWWVGVGVGAFSAIVHLPVREKRVELQPA</sequence>
<dbReference type="Proteomes" id="UP000190787">
    <property type="component" value="Unassembled WGS sequence"/>
</dbReference>
<gene>
    <name evidence="6" type="ORF">BMI91_11915</name>
</gene>
<reference evidence="6 7" key="1">
    <citation type="submission" date="2016-11" db="EMBL/GenBank/DDBJ databases">
        <title>A multilocus sequence analysis scheme for characterization of bacteria in the genus Thioclava.</title>
        <authorList>
            <person name="Liu Y."/>
            <person name="Shao Z."/>
        </authorList>
    </citation>
    <scope>NUCLEOTIDE SEQUENCE [LARGE SCALE GENOMIC DNA]</scope>
    <source>
        <strain evidence="6 7">TAW-CT134</strain>
    </source>
</reference>
<evidence type="ECO:0000313" key="6">
    <source>
        <dbReference type="EMBL" id="OOY24709.1"/>
    </source>
</evidence>